<reference evidence="2 3" key="1">
    <citation type="journal article" date="2014" name="Int. J. Syst. Evol. Microbiol.">
        <title>Complete genome sequence of Corynebacterium casei LMG S-19264T (=DSM 44701T), isolated from a smear-ripened cheese.</title>
        <authorList>
            <consortium name="US DOE Joint Genome Institute (JGI-PGF)"/>
            <person name="Walter F."/>
            <person name="Albersmeier A."/>
            <person name="Kalinowski J."/>
            <person name="Ruckert C."/>
        </authorList>
    </citation>
    <scope>NUCLEOTIDE SEQUENCE [LARGE SCALE GENOMIC DNA]</scope>
    <source>
        <strain evidence="2 3">KCTC 19473</strain>
    </source>
</reference>
<dbReference type="Proteomes" id="UP000654947">
    <property type="component" value="Unassembled WGS sequence"/>
</dbReference>
<feature type="compositionally biased region" description="Gly residues" evidence="1">
    <location>
        <begin position="48"/>
        <end position="59"/>
    </location>
</feature>
<evidence type="ECO:0000313" key="3">
    <source>
        <dbReference type="Proteomes" id="UP000654947"/>
    </source>
</evidence>
<keyword evidence="3" id="KW-1185">Reference proteome</keyword>
<accession>A0A918X7V5</accession>
<comment type="caution">
    <text evidence="2">The sequence shown here is derived from an EMBL/GenBank/DDBJ whole genome shotgun (WGS) entry which is preliminary data.</text>
</comment>
<name>A0A918X7V5_9ACTN</name>
<feature type="region of interest" description="Disordered" evidence="1">
    <location>
        <begin position="26"/>
        <end position="111"/>
    </location>
</feature>
<feature type="compositionally biased region" description="Basic and acidic residues" evidence="1">
    <location>
        <begin position="100"/>
        <end position="111"/>
    </location>
</feature>
<proteinExistence type="predicted"/>
<evidence type="ECO:0000313" key="2">
    <source>
        <dbReference type="EMBL" id="GHD17209.1"/>
    </source>
</evidence>
<dbReference type="AlphaFoldDB" id="A0A918X7V5"/>
<dbReference type="EMBL" id="BMXL01000002">
    <property type="protein sequence ID" value="GHD17209.1"/>
    <property type="molecule type" value="Genomic_DNA"/>
</dbReference>
<sequence length="111" mass="11588">MTPGQFHFYRPGARWWAGFGEHLGKSARAGRANREEPVFPAVSPPAGNGAGRGNGGCGVSGAAAPEGRDPDRAAGRRGRVADAAPRVQRRCEAPLTSRTVPEDHTASGEAR</sequence>
<protein>
    <submittedName>
        <fullName evidence="2">Uncharacterized protein</fullName>
    </submittedName>
</protein>
<gene>
    <name evidence="2" type="ORF">GCM10007147_06120</name>
</gene>
<evidence type="ECO:0000256" key="1">
    <source>
        <dbReference type="SAM" id="MobiDB-lite"/>
    </source>
</evidence>
<organism evidence="2 3">
    <name type="scientific">Nocardiopsis kunsanensis</name>
    <dbReference type="NCBI Taxonomy" id="141693"/>
    <lineage>
        <taxon>Bacteria</taxon>
        <taxon>Bacillati</taxon>
        <taxon>Actinomycetota</taxon>
        <taxon>Actinomycetes</taxon>
        <taxon>Streptosporangiales</taxon>
        <taxon>Nocardiopsidaceae</taxon>
        <taxon>Nocardiopsis</taxon>
    </lineage>
</organism>